<organism evidence="2 3">
    <name type="scientific">Leucocoprinus leucothites</name>
    <dbReference type="NCBI Taxonomy" id="201217"/>
    <lineage>
        <taxon>Eukaryota</taxon>
        <taxon>Fungi</taxon>
        <taxon>Dikarya</taxon>
        <taxon>Basidiomycota</taxon>
        <taxon>Agaricomycotina</taxon>
        <taxon>Agaricomycetes</taxon>
        <taxon>Agaricomycetidae</taxon>
        <taxon>Agaricales</taxon>
        <taxon>Agaricineae</taxon>
        <taxon>Agaricaceae</taxon>
        <taxon>Leucocoprinus</taxon>
    </lineage>
</organism>
<evidence type="ECO:0000313" key="2">
    <source>
        <dbReference type="EMBL" id="KAF5352657.1"/>
    </source>
</evidence>
<dbReference type="OrthoDB" id="185373at2759"/>
<dbReference type="InterPro" id="IPR002885">
    <property type="entry name" value="PPR_rpt"/>
</dbReference>
<comment type="caution">
    <text evidence="2">The sequence shown here is derived from an EMBL/GenBank/DDBJ whole genome shotgun (WGS) entry which is preliminary data.</text>
</comment>
<name>A0A8H5D5K5_9AGAR</name>
<dbReference type="Gene3D" id="1.25.40.10">
    <property type="entry name" value="Tetratricopeptide repeat domain"/>
    <property type="match status" value="3"/>
</dbReference>
<evidence type="ECO:0000313" key="3">
    <source>
        <dbReference type="Proteomes" id="UP000559027"/>
    </source>
</evidence>
<keyword evidence="1" id="KW-0677">Repeat</keyword>
<dbReference type="AlphaFoldDB" id="A0A8H5D5K5"/>
<keyword evidence="3" id="KW-1185">Reference proteome</keyword>
<accession>A0A8H5D5K5</accession>
<protein>
    <recommendedName>
        <fullName evidence="4">Pentatricopeptide repeat-containing protein</fullName>
    </recommendedName>
</protein>
<proteinExistence type="predicted"/>
<dbReference type="InterPro" id="IPR011990">
    <property type="entry name" value="TPR-like_helical_dom_sf"/>
</dbReference>
<sequence length="769" mass="87486">MSICRTLLRAGSRSFPRPSSTRRPSVTPYPHFSRQLFILNDTSANDADTATSSTTSIEQHVEGLTKTNDIRNIHSHYTTLVAKLKESKERNHLPTREILTEAQIHKILWLLARSGRPSDVQRIYDILLDMPLVLGVKPTLETHTAIIRGLIRRGDSNATRRWLEGMPMRAGNFTPSIEQYHLFLEALPDMEGASLKLMRSVVNKMRQSGCKPTTETFKLVFLGRMKLGDLNESPLRPVSMAAVFEDMEREDLPYDPSFGELLLQEFTKRGQTKVGQQILGMYEDKFRDEDREGRKKLSPTELKLVQMAQAKGMHSAIHYFKHLRPKQNPSEGDITAMLRHSLQSRDLQLLEREFGVKCTIIHWSLLINNNVRAGKPGVAYSILKTAKDAGIVPDAPMITPLIRFLCQSRPSPSEEEQHISLALYLYDELRKACPPPESVPSEPNEHSKGPDYTLYTTLLRGLSTSKQSHKYMEIAKELMGDMVKRNLVPDDSNMFTSIIILYMRNAPTVEDALAFYRQHKSALDESGFTAVLAAFCKLRFGDSIQIPSLKGYFEIVKDMRLAGFDITVEVYTILLNQLGFIATQILKEGGESTTETRNSLVSTTRRVHDLLSLDASLSPDTILWNQLMDTYQRLGCFGDAYRVWEMIYLSGQFDSTSVSVMLDACAFSEAYSVARKIITKLTRDDYQFTSHNWNTWMECLCRMGRLDEAIGFLCGKEESLRNVKRDVESVKIVFKFAKSQKREAEVLVHVRAMLPHIWEQLPSSIRELI</sequence>
<gene>
    <name evidence="2" type="ORF">D9756_005972</name>
</gene>
<dbReference type="Proteomes" id="UP000559027">
    <property type="component" value="Unassembled WGS sequence"/>
</dbReference>
<dbReference type="PANTHER" id="PTHR47942:SF63">
    <property type="entry name" value="PENTATRICOPEPTIDE REPEAT-CONTAINING PROTEIN"/>
    <property type="match status" value="1"/>
</dbReference>
<dbReference type="NCBIfam" id="TIGR00756">
    <property type="entry name" value="PPR"/>
    <property type="match status" value="1"/>
</dbReference>
<dbReference type="EMBL" id="JAACJO010000011">
    <property type="protein sequence ID" value="KAF5352657.1"/>
    <property type="molecule type" value="Genomic_DNA"/>
</dbReference>
<reference evidence="2 3" key="1">
    <citation type="journal article" date="2020" name="ISME J.">
        <title>Uncovering the hidden diversity of litter-decomposition mechanisms in mushroom-forming fungi.</title>
        <authorList>
            <person name="Floudas D."/>
            <person name="Bentzer J."/>
            <person name="Ahren D."/>
            <person name="Johansson T."/>
            <person name="Persson P."/>
            <person name="Tunlid A."/>
        </authorList>
    </citation>
    <scope>NUCLEOTIDE SEQUENCE [LARGE SCALE GENOMIC DNA]</scope>
    <source>
        <strain evidence="2 3">CBS 146.42</strain>
    </source>
</reference>
<dbReference type="InterPro" id="IPR051222">
    <property type="entry name" value="PPR/CCM1_RNA-binding"/>
</dbReference>
<dbReference type="PANTHER" id="PTHR47942">
    <property type="entry name" value="TETRATRICOPEPTIDE REPEAT (TPR)-LIKE SUPERFAMILY PROTEIN-RELATED"/>
    <property type="match status" value="1"/>
</dbReference>
<evidence type="ECO:0008006" key="4">
    <source>
        <dbReference type="Google" id="ProtNLM"/>
    </source>
</evidence>
<dbReference type="Pfam" id="PF01535">
    <property type="entry name" value="PPR"/>
    <property type="match status" value="1"/>
</dbReference>
<evidence type="ECO:0000256" key="1">
    <source>
        <dbReference type="ARBA" id="ARBA00022737"/>
    </source>
</evidence>